<keyword evidence="4" id="KW-0560">Oxidoreductase</keyword>
<proteinExistence type="inferred from homology"/>
<gene>
    <name evidence="6" type="ORF">CCHL11_09373</name>
</gene>
<feature type="domain" description="NADH:flavin oxidoreductase/NADH oxidase N-terminal" evidence="5">
    <location>
        <begin position="18"/>
        <end position="214"/>
    </location>
</feature>
<accession>A0A1Q8RPT5</accession>
<comment type="similarity">
    <text evidence="1">Belongs to the NADH:flavin oxidoreductase/NADH oxidase family.</text>
</comment>
<keyword evidence="3" id="KW-0288">FMN</keyword>
<organism evidence="6 7">
    <name type="scientific">Colletotrichum chlorophyti</name>
    <dbReference type="NCBI Taxonomy" id="708187"/>
    <lineage>
        <taxon>Eukaryota</taxon>
        <taxon>Fungi</taxon>
        <taxon>Dikarya</taxon>
        <taxon>Ascomycota</taxon>
        <taxon>Pezizomycotina</taxon>
        <taxon>Sordariomycetes</taxon>
        <taxon>Hypocreomycetidae</taxon>
        <taxon>Glomerellales</taxon>
        <taxon>Glomerellaceae</taxon>
        <taxon>Colletotrichum</taxon>
    </lineage>
</organism>
<dbReference type="InterPro" id="IPR013785">
    <property type="entry name" value="Aldolase_TIM"/>
</dbReference>
<keyword evidence="7" id="KW-1185">Reference proteome</keyword>
<keyword evidence="2" id="KW-0285">Flavoprotein</keyword>
<dbReference type="InterPro" id="IPR051799">
    <property type="entry name" value="NADH_flavin_oxidoreductase"/>
</dbReference>
<reference evidence="6 7" key="1">
    <citation type="submission" date="2016-11" db="EMBL/GenBank/DDBJ databases">
        <title>Draft Genome Assembly of Colletotrichum chlorophyti a pathogen of herbaceous plants.</title>
        <authorList>
            <person name="Gan P."/>
            <person name="Narusaka M."/>
            <person name="Tsushima A."/>
            <person name="Narusaka Y."/>
            <person name="Takano Y."/>
            <person name="Shirasu K."/>
        </authorList>
    </citation>
    <scope>NUCLEOTIDE SEQUENCE [LARGE SCALE GENOMIC DNA]</scope>
    <source>
        <strain evidence="6 7">NTL11</strain>
    </source>
</reference>
<dbReference type="GO" id="GO:0010181">
    <property type="term" value="F:FMN binding"/>
    <property type="evidence" value="ECO:0007669"/>
    <property type="project" value="InterPro"/>
</dbReference>
<dbReference type="STRING" id="708187.A0A1Q8RPT5"/>
<name>A0A1Q8RPT5_9PEZI</name>
<dbReference type="GO" id="GO:0016491">
    <property type="term" value="F:oxidoreductase activity"/>
    <property type="evidence" value="ECO:0007669"/>
    <property type="project" value="UniProtKB-KW"/>
</dbReference>
<sequence>MCGISDMIITPECEPAGERFEGFKAVAAAGKAHGSLMLGQVTHAGRQVQKKIQPNPISASAVPLEPKMGMEFGSPREATKEDINRIIEGFAHAAEYLDKAGFDGIQLHAAHGYLIAQFLSRTTNRRTDEYGVQTLENRIRLVTDIAKAVRARTSPGFILSAKLNSVEFQDGGVTPEEARDLCACLSELGFDFLEISGGTYEDMGLNRAKESTRKREGFFLEFADTVVKGLGDAGSRKTKAYIVGGMRSLGAMVKALDVVDGVAIGRPSAQEFRIAADFLEGRITGAIRPVDMMENDFGFGLTAAGAHMRQVSKGQEPFDSSDAAAVGTFAADMQAWYGEMIADGDKLEHHGAVDFSGKTLPYGTTAAA</sequence>
<dbReference type="Gene3D" id="3.20.20.70">
    <property type="entry name" value="Aldolase class I"/>
    <property type="match status" value="1"/>
</dbReference>
<comment type="caution">
    <text evidence="6">The sequence shown here is derived from an EMBL/GenBank/DDBJ whole genome shotgun (WGS) entry which is preliminary data.</text>
</comment>
<protein>
    <submittedName>
        <fullName evidence="6">NADH oxidase 2</fullName>
    </submittedName>
</protein>
<evidence type="ECO:0000256" key="2">
    <source>
        <dbReference type="ARBA" id="ARBA00022630"/>
    </source>
</evidence>
<evidence type="ECO:0000313" key="6">
    <source>
        <dbReference type="EMBL" id="OLN86339.1"/>
    </source>
</evidence>
<dbReference type="PANTHER" id="PTHR43656:SF5">
    <property type="entry name" value="NADH:FLAVIN OXIDOREDUCTASE_NADH OXIDASE N-TERMINAL DOMAIN-CONTAINING PROTEIN"/>
    <property type="match status" value="1"/>
</dbReference>
<dbReference type="PANTHER" id="PTHR43656">
    <property type="entry name" value="BINDING OXIDOREDUCTASE, PUTATIVE (AFU_ORTHOLOGUE AFUA_2G08260)-RELATED"/>
    <property type="match status" value="1"/>
</dbReference>
<dbReference type="OrthoDB" id="1663137at2759"/>
<evidence type="ECO:0000259" key="5">
    <source>
        <dbReference type="Pfam" id="PF00724"/>
    </source>
</evidence>
<evidence type="ECO:0000256" key="1">
    <source>
        <dbReference type="ARBA" id="ARBA00005979"/>
    </source>
</evidence>
<dbReference type="EMBL" id="MPGH01000131">
    <property type="protein sequence ID" value="OLN86339.1"/>
    <property type="molecule type" value="Genomic_DNA"/>
</dbReference>
<evidence type="ECO:0000256" key="4">
    <source>
        <dbReference type="ARBA" id="ARBA00023002"/>
    </source>
</evidence>
<evidence type="ECO:0000256" key="3">
    <source>
        <dbReference type="ARBA" id="ARBA00022643"/>
    </source>
</evidence>
<dbReference type="InterPro" id="IPR001155">
    <property type="entry name" value="OxRdtase_FMN_N"/>
</dbReference>
<evidence type="ECO:0000313" key="7">
    <source>
        <dbReference type="Proteomes" id="UP000186583"/>
    </source>
</evidence>
<dbReference type="AlphaFoldDB" id="A0A1Q8RPT5"/>
<dbReference type="Pfam" id="PF00724">
    <property type="entry name" value="Oxidored_FMN"/>
    <property type="match status" value="1"/>
</dbReference>
<dbReference type="Proteomes" id="UP000186583">
    <property type="component" value="Unassembled WGS sequence"/>
</dbReference>
<dbReference type="SUPFAM" id="SSF51395">
    <property type="entry name" value="FMN-linked oxidoreductases"/>
    <property type="match status" value="1"/>
</dbReference>